<feature type="transmembrane region" description="Helical" evidence="21">
    <location>
        <begin position="43"/>
        <end position="61"/>
    </location>
</feature>
<gene>
    <name evidence="22" type="ORF">A3D67_00795</name>
</gene>
<dbReference type="GO" id="GO:0009252">
    <property type="term" value="P:peptidoglycan biosynthetic process"/>
    <property type="evidence" value="ECO:0007669"/>
    <property type="project" value="UniProtKB-KW"/>
</dbReference>
<evidence type="ECO:0000256" key="8">
    <source>
        <dbReference type="ARBA" id="ARBA00022960"/>
    </source>
</evidence>
<feature type="transmembrane region" description="Helical" evidence="21">
    <location>
        <begin position="137"/>
        <end position="156"/>
    </location>
</feature>
<accession>A0A1G2DEX4</accession>
<comment type="catalytic activity">
    <reaction evidence="20">
        <text>[GlcNAc-(1-&gt;4)-Mur2Ac(oyl-L-Ala-gamma-D-Glu-L-Lys-D-Ala-D-Ala)](n)-di-trans,octa-cis-undecaprenyl diphosphate + beta-D-GlcNAc-(1-&gt;4)-Mur2Ac(oyl-L-Ala-gamma-D-Glu-L-Lys-D-Ala-D-Ala)-di-trans,octa-cis-undecaprenyl diphosphate = [GlcNAc-(1-&gt;4)-Mur2Ac(oyl-L-Ala-gamma-D-Glu-L-Lys-D-Ala-D-Ala)](n+1)-di-trans,octa-cis-undecaprenyl diphosphate + di-trans,octa-cis-undecaprenyl diphosphate + H(+)</text>
        <dbReference type="Rhea" id="RHEA:23708"/>
        <dbReference type="Rhea" id="RHEA-COMP:9602"/>
        <dbReference type="Rhea" id="RHEA-COMP:9603"/>
        <dbReference type="ChEBI" id="CHEBI:15378"/>
        <dbReference type="ChEBI" id="CHEBI:58405"/>
        <dbReference type="ChEBI" id="CHEBI:60033"/>
        <dbReference type="ChEBI" id="CHEBI:78435"/>
        <dbReference type="EC" id="2.4.99.28"/>
    </reaction>
</comment>
<comment type="pathway">
    <text evidence="2">Cell wall biogenesis; peptidoglycan biosynthesis.</text>
</comment>
<evidence type="ECO:0000256" key="15">
    <source>
        <dbReference type="ARBA" id="ARBA00033270"/>
    </source>
</evidence>
<feature type="transmembrane region" description="Helical" evidence="21">
    <location>
        <begin position="73"/>
        <end position="94"/>
    </location>
</feature>
<evidence type="ECO:0000256" key="13">
    <source>
        <dbReference type="ARBA" id="ARBA00023316"/>
    </source>
</evidence>
<evidence type="ECO:0000256" key="3">
    <source>
        <dbReference type="ARBA" id="ARBA00022475"/>
    </source>
</evidence>
<evidence type="ECO:0000313" key="23">
    <source>
        <dbReference type="Proteomes" id="UP000178099"/>
    </source>
</evidence>
<evidence type="ECO:0000256" key="12">
    <source>
        <dbReference type="ARBA" id="ARBA00023306"/>
    </source>
</evidence>
<keyword evidence="10 21" id="KW-1133">Transmembrane helix</keyword>
<evidence type="ECO:0000256" key="9">
    <source>
        <dbReference type="ARBA" id="ARBA00022984"/>
    </source>
</evidence>
<comment type="subcellular location">
    <subcellularLocation>
        <location evidence="1">Cell membrane</location>
        <topology evidence="1">Multi-pass membrane protein</topology>
    </subcellularLocation>
</comment>
<dbReference type="Proteomes" id="UP000178099">
    <property type="component" value="Unassembled WGS sequence"/>
</dbReference>
<dbReference type="InterPro" id="IPR001182">
    <property type="entry name" value="FtsW/RodA"/>
</dbReference>
<proteinExistence type="inferred from homology"/>
<keyword evidence="12" id="KW-0131">Cell cycle</keyword>
<feature type="transmembrane region" description="Helical" evidence="21">
    <location>
        <begin position="336"/>
        <end position="355"/>
    </location>
</feature>
<dbReference type="NCBIfam" id="TIGR02614">
    <property type="entry name" value="ftsW"/>
    <property type="match status" value="1"/>
</dbReference>
<keyword evidence="9" id="KW-0573">Peptidoglycan synthesis</keyword>
<keyword evidence="8" id="KW-0133">Cell shape</keyword>
<dbReference type="GO" id="GO:0051301">
    <property type="term" value="P:cell division"/>
    <property type="evidence" value="ECO:0007669"/>
    <property type="project" value="UniProtKB-KW"/>
</dbReference>
<keyword evidence="3" id="KW-1003">Cell membrane</keyword>
<evidence type="ECO:0000256" key="11">
    <source>
        <dbReference type="ARBA" id="ARBA00023136"/>
    </source>
</evidence>
<dbReference type="PANTHER" id="PTHR30474:SF2">
    <property type="entry name" value="PEPTIDOGLYCAN GLYCOSYLTRANSFERASE FTSW-RELATED"/>
    <property type="match status" value="1"/>
</dbReference>
<keyword evidence="4 22" id="KW-0132">Cell division</keyword>
<feature type="transmembrane region" description="Helical" evidence="21">
    <location>
        <begin position="185"/>
        <end position="206"/>
    </location>
</feature>
<feature type="transmembrane region" description="Helical" evidence="21">
    <location>
        <begin position="270"/>
        <end position="291"/>
    </location>
</feature>
<keyword evidence="7 21" id="KW-0812">Transmembrane</keyword>
<dbReference type="GO" id="GO:0071555">
    <property type="term" value="P:cell wall organization"/>
    <property type="evidence" value="ECO:0007669"/>
    <property type="project" value="UniProtKB-KW"/>
</dbReference>
<dbReference type="GO" id="GO:0008360">
    <property type="term" value="P:regulation of cell shape"/>
    <property type="evidence" value="ECO:0007669"/>
    <property type="project" value="UniProtKB-KW"/>
</dbReference>
<comment type="similarity">
    <text evidence="16">Belongs to the SEDS family. FtsW subfamily.</text>
</comment>
<evidence type="ECO:0000256" key="14">
    <source>
        <dbReference type="ARBA" id="ARBA00032370"/>
    </source>
</evidence>
<protein>
    <recommendedName>
        <fullName evidence="17">Probable peptidoglycan glycosyltransferase FtsW</fullName>
        <ecNumber evidence="19">2.4.99.28</ecNumber>
    </recommendedName>
    <alternativeName>
        <fullName evidence="18">Cell division protein FtsW</fullName>
    </alternativeName>
    <alternativeName>
        <fullName evidence="15">Cell wall polymerase</fullName>
    </alternativeName>
    <alternativeName>
        <fullName evidence="14">Peptidoglycan polymerase</fullName>
    </alternativeName>
</protein>
<dbReference type="GO" id="GO:0032153">
    <property type="term" value="C:cell division site"/>
    <property type="evidence" value="ECO:0007669"/>
    <property type="project" value="TreeGrafter"/>
</dbReference>
<dbReference type="EMBL" id="MHLN01000009">
    <property type="protein sequence ID" value="OGZ12194.1"/>
    <property type="molecule type" value="Genomic_DNA"/>
</dbReference>
<dbReference type="GO" id="GO:0008955">
    <property type="term" value="F:peptidoglycan glycosyltransferase activity"/>
    <property type="evidence" value="ECO:0007669"/>
    <property type="project" value="UniProtKB-EC"/>
</dbReference>
<evidence type="ECO:0000256" key="5">
    <source>
        <dbReference type="ARBA" id="ARBA00022676"/>
    </source>
</evidence>
<evidence type="ECO:0000256" key="2">
    <source>
        <dbReference type="ARBA" id="ARBA00004752"/>
    </source>
</evidence>
<feature type="transmembrane region" description="Helical" evidence="21">
    <location>
        <begin position="303"/>
        <end position="330"/>
    </location>
</feature>
<keyword evidence="11 21" id="KW-0472">Membrane</keyword>
<reference evidence="22 23" key="1">
    <citation type="journal article" date="2016" name="Nat. Commun.">
        <title>Thousands of microbial genomes shed light on interconnected biogeochemical processes in an aquifer system.</title>
        <authorList>
            <person name="Anantharaman K."/>
            <person name="Brown C.T."/>
            <person name="Hug L.A."/>
            <person name="Sharon I."/>
            <person name="Castelle C.J."/>
            <person name="Probst A.J."/>
            <person name="Thomas B.C."/>
            <person name="Singh A."/>
            <person name="Wilkins M.J."/>
            <person name="Karaoz U."/>
            <person name="Brodie E.L."/>
            <person name="Williams K.H."/>
            <person name="Hubbard S.S."/>
            <person name="Banfield J.F."/>
        </authorList>
    </citation>
    <scope>NUCLEOTIDE SEQUENCE [LARGE SCALE GENOMIC DNA]</scope>
</reference>
<dbReference type="PANTHER" id="PTHR30474">
    <property type="entry name" value="CELL CYCLE PROTEIN"/>
    <property type="match status" value="1"/>
</dbReference>
<evidence type="ECO:0000256" key="19">
    <source>
        <dbReference type="ARBA" id="ARBA00044770"/>
    </source>
</evidence>
<dbReference type="EC" id="2.4.99.28" evidence="19"/>
<evidence type="ECO:0000256" key="20">
    <source>
        <dbReference type="ARBA" id="ARBA00049902"/>
    </source>
</evidence>
<keyword evidence="5" id="KW-0328">Glycosyltransferase</keyword>
<evidence type="ECO:0000256" key="16">
    <source>
        <dbReference type="ARBA" id="ARBA00038053"/>
    </source>
</evidence>
<evidence type="ECO:0000256" key="7">
    <source>
        <dbReference type="ARBA" id="ARBA00022692"/>
    </source>
</evidence>
<evidence type="ECO:0000256" key="1">
    <source>
        <dbReference type="ARBA" id="ARBA00004651"/>
    </source>
</evidence>
<dbReference type="InterPro" id="IPR013437">
    <property type="entry name" value="FtsW"/>
</dbReference>
<name>A0A1G2DEX4_9BACT</name>
<evidence type="ECO:0000256" key="4">
    <source>
        <dbReference type="ARBA" id="ARBA00022618"/>
    </source>
</evidence>
<dbReference type="AlphaFoldDB" id="A0A1G2DEX4"/>
<evidence type="ECO:0000256" key="17">
    <source>
        <dbReference type="ARBA" id="ARBA00041185"/>
    </source>
</evidence>
<evidence type="ECO:0000313" key="22">
    <source>
        <dbReference type="EMBL" id="OGZ12194.1"/>
    </source>
</evidence>
<comment type="caution">
    <text evidence="22">The sequence shown here is derived from an EMBL/GenBank/DDBJ whole genome shotgun (WGS) entry which is preliminary data.</text>
</comment>
<evidence type="ECO:0000256" key="18">
    <source>
        <dbReference type="ARBA" id="ARBA00041418"/>
    </source>
</evidence>
<dbReference type="GO" id="GO:0015648">
    <property type="term" value="F:lipid-linked peptidoglycan transporter activity"/>
    <property type="evidence" value="ECO:0007669"/>
    <property type="project" value="TreeGrafter"/>
</dbReference>
<dbReference type="Pfam" id="PF01098">
    <property type="entry name" value="FTSW_RODA_SPOVE"/>
    <property type="match status" value="1"/>
</dbReference>
<evidence type="ECO:0000256" key="6">
    <source>
        <dbReference type="ARBA" id="ARBA00022679"/>
    </source>
</evidence>
<evidence type="ECO:0000256" key="10">
    <source>
        <dbReference type="ARBA" id="ARBA00022989"/>
    </source>
</evidence>
<keyword evidence="13" id="KW-0961">Cell wall biogenesis/degradation</keyword>
<evidence type="ECO:0000256" key="21">
    <source>
        <dbReference type="SAM" id="Phobius"/>
    </source>
</evidence>
<organism evidence="22 23">
    <name type="scientific">Candidatus Lloydbacteria bacterium RIFCSPHIGHO2_02_FULL_51_22</name>
    <dbReference type="NCBI Taxonomy" id="1798663"/>
    <lineage>
        <taxon>Bacteria</taxon>
        <taxon>Candidatus Lloydiibacteriota</taxon>
    </lineage>
</organism>
<sequence>MLPGIDKWFFGIVVLLAVLGLLIFFSASQGLLARESARFSGVLISQFTSLILGVLSFFFALRIPPSFFHRYAFYIFVASLLLTIAVFLPSIGMSHGGATRWILLGPFSLQPAEFLKLGFIFYFAAWLGAVKTRIHSFSLGFFPLLVLVGLVGFIMLKQPDTGTFAVIFVCAVAMFIAGGAPWKNALVLCTSAFSGILLLALFRPYVRERILVFLNPLHDPLGAGYQITQSLIAVGSGGLWGRGFGQSIQKFSFLPEPTSDSIFAIFSEEFGFVGGVFLIGLFVVFALRGFALSKRAPDYFSRLTIVGIVTMITGQAFLNIGSMLGIFPLTGLPLPFVSHGGTALIATLFAAGLVLNMSRHKESL</sequence>
<dbReference type="GO" id="GO:0005886">
    <property type="term" value="C:plasma membrane"/>
    <property type="evidence" value="ECO:0007669"/>
    <property type="project" value="UniProtKB-SubCell"/>
</dbReference>
<feature type="transmembrane region" description="Helical" evidence="21">
    <location>
        <begin position="114"/>
        <end position="130"/>
    </location>
</feature>
<keyword evidence="6" id="KW-0808">Transferase</keyword>
<feature type="transmembrane region" description="Helical" evidence="21">
    <location>
        <begin position="162"/>
        <end position="178"/>
    </location>
</feature>